<gene>
    <name evidence="1" type="ORF">PSYICH_LOCUS10248</name>
</gene>
<evidence type="ECO:0000313" key="1">
    <source>
        <dbReference type="EMBL" id="CAH1109756.1"/>
    </source>
</evidence>
<sequence>MLQMVTQLKAIRYDVIFDQYFSHSIKDYERSLRQESTQLDFNIAAPDQVRPSDFLKELKNINFKQALVDFFIQHWASDEMVPFVENKRIFINYKQCHSYIVDNNKVVSGVDDSLSCPEHKEADTKIVFHVCNIDAQPNFVIRCSDTDIAIIMLGHMDNLKNYDSNVWLYAGTGNNQRYINF</sequence>
<dbReference type="Proteomes" id="UP001153636">
    <property type="component" value="Chromosome 4"/>
</dbReference>
<reference evidence="1" key="1">
    <citation type="submission" date="2022-01" db="EMBL/GenBank/DDBJ databases">
        <authorList>
            <person name="King R."/>
        </authorList>
    </citation>
    <scope>NUCLEOTIDE SEQUENCE</scope>
</reference>
<dbReference type="EMBL" id="OV651816">
    <property type="protein sequence ID" value="CAH1109756.1"/>
    <property type="molecule type" value="Genomic_DNA"/>
</dbReference>
<accession>A0A9P0CWS8</accession>
<evidence type="ECO:0000313" key="2">
    <source>
        <dbReference type="Proteomes" id="UP001153636"/>
    </source>
</evidence>
<proteinExistence type="predicted"/>
<keyword evidence="2" id="KW-1185">Reference proteome</keyword>
<name>A0A9P0CWS8_9CUCU</name>
<dbReference type="AlphaFoldDB" id="A0A9P0CWS8"/>
<protein>
    <submittedName>
        <fullName evidence="1">Uncharacterized protein</fullName>
    </submittedName>
</protein>
<dbReference type="OrthoDB" id="6430887at2759"/>
<organism evidence="1 2">
    <name type="scientific">Psylliodes chrysocephalus</name>
    <dbReference type="NCBI Taxonomy" id="3402493"/>
    <lineage>
        <taxon>Eukaryota</taxon>
        <taxon>Metazoa</taxon>
        <taxon>Ecdysozoa</taxon>
        <taxon>Arthropoda</taxon>
        <taxon>Hexapoda</taxon>
        <taxon>Insecta</taxon>
        <taxon>Pterygota</taxon>
        <taxon>Neoptera</taxon>
        <taxon>Endopterygota</taxon>
        <taxon>Coleoptera</taxon>
        <taxon>Polyphaga</taxon>
        <taxon>Cucujiformia</taxon>
        <taxon>Chrysomeloidea</taxon>
        <taxon>Chrysomelidae</taxon>
        <taxon>Galerucinae</taxon>
        <taxon>Alticini</taxon>
        <taxon>Psylliodes</taxon>
    </lineage>
</organism>